<evidence type="ECO:0000313" key="2">
    <source>
        <dbReference type="EMBL" id="CAK7234501.1"/>
    </source>
</evidence>
<feature type="domain" description="CHK kinase-like" evidence="1">
    <location>
        <begin position="129"/>
        <end position="319"/>
    </location>
</feature>
<gene>
    <name evidence="2" type="ORF">SCUCBS95973_008958</name>
</gene>
<dbReference type="EMBL" id="CAWUHB010000085">
    <property type="protein sequence ID" value="CAK7234501.1"/>
    <property type="molecule type" value="Genomic_DNA"/>
</dbReference>
<sequence>MSAIAMSMPNSQETLTLEWLQAALQDTTISSFEVTSSRLFETTSKLYVTLAYSGDAHEGKPTHILLKGGFNPAMFAVPGYKPILLRVYTREVDLFTKFASTLPTEGDAAVVLQVPKVYWAGADADNAILAMEDLAHAGFAFGDPTTTYGLAAVHSGLEQLASLHAKTWGWTTVEGDANVKASESVPSAASLAWLEPNIYDVTMRGLLGMWDEVILGADRPALPAILKDSRERTSLALENYFVTRNPRFRCLVHGDPHSGNTYLKGDNVRFLDWQIAHIGTAFHDVAYFVVSMLTVEERRTHELAMLDYYLAALARHGGPVLSRENDPDVMTEYRKALMTGLGWVLTPHSMQAKARVEAMVERYAAAIVDHKTIELLTEGNTKETTAVKNDKASASVQVGEVAKEQTTA</sequence>
<dbReference type="PANTHER" id="PTHR11012:SF30">
    <property type="entry name" value="PROTEIN KINASE-LIKE DOMAIN-CONTAINING"/>
    <property type="match status" value="1"/>
</dbReference>
<dbReference type="PANTHER" id="PTHR11012">
    <property type="entry name" value="PROTEIN KINASE-LIKE DOMAIN-CONTAINING"/>
    <property type="match status" value="1"/>
</dbReference>
<dbReference type="InterPro" id="IPR015897">
    <property type="entry name" value="CHK_kinase-like"/>
</dbReference>
<dbReference type="Pfam" id="PF02958">
    <property type="entry name" value="EcKL"/>
    <property type="match status" value="1"/>
</dbReference>
<dbReference type="SMART" id="SM00587">
    <property type="entry name" value="CHK"/>
    <property type="match status" value="1"/>
</dbReference>
<accession>A0ABP0CTY4</accession>
<dbReference type="InterPro" id="IPR004119">
    <property type="entry name" value="EcKL"/>
</dbReference>
<reference evidence="2 3" key="1">
    <citation type="submission" date="2024-01" db="EMBL/GenBank/DDBJ databases">
        <authorList>
            <person name="Allen C."/>
            <person name="Tagirdzhanova G."/>
        </authorList>
    </citation>
    <scope>NUCLEOTIDE SEQUENCE [LARGE SCALE GENOMIC DNA]</scope>
</reference>
<proteinExistence type="predicted"/>
<evidence type="ECO:0000313" key="3">
    <source>
        <dbReference type="Proteomes" id="UP001642405"/>
    </source>
</evidence>
<protein>
    <recommendedName>
        <fullName evidence="1">CHK kinase-like domain-containing protein</fullName>
    </recommendedName>
</protein>
<evidence type="ECO:0000259" key="1">
    <source>
        <dbReference type="SMART" id="SM00587"/>
    </source>
</evidence>
<comment type="caution">
    <text evidence="2">The sequence shown here is derived from an EMBL/GenBank/DDBJ whole genome shotgun (WGS) entry which is preliminary data.</text>
</comment>
<name>A0ABP0CTY4_9PEZI</name>
<dbReference type="InterPro" id="IPR011009">
    <property type="entry name" value="Kinase-like_dom_sf"/>
</dbReference>
<dbReference type="Gene3D" id="3.90.1200.10">
    <property type="match status" value="1"/>
</dbReference>
<keyword evidence="3" id="KW-1185">Reference proteome</keyword>
<dbReference type="SUPFAM" id="SSF56112">
    <property type="entry name" value="Protein kinase-like (PK-like)"/>
    <property type="match status" value="1"/>
</dbReference>
<organism evidence="2 3">
    <name type="scientific">Sporothrix curviconia</name>
    <dbReference type="NCBI Taxonomy" id="1260050"/>
    <lineage>
        <taxon>Eukaryota</taxon>
        <taxon>Fungi</taxon>
        <taxon>Dikarya</taxon>
        <taxon>Ascomycota</taxon>
        <taxon>Pezizomycotina</taxon>
        <taxon>Sordariomycetes</taxon>
        <taxon>Sordariomycetidae</taxon>
        <taxon>Ophiostomatales</taxon>
        <taxon>Ophiostomataceae</taxon>
        <taxon>Sporothrix</taxon>
    </lineage>
</organism>
<dbReference type="Proteomes" id="UP001642405">
    <property type="component" value="Unassembled WGS sequence"/>
</dbReference>